<accession>A0ABU9DUX5</accession>
<comment type="caution">
    <text evidence="5">The sequence shown here is derived from an EMBL/GenBank/DDBJ whole genome shotgun (WGS) entry which is preliminary data.</text>
</comment>
<keyword evidence="2" id="KW-0521">NADP</keyword>
<evidence type="ECO:0000313" key="6">
    <source>
        <dbReference type="Proteomes" id="UP001469365"/>
    </source>
</evidence>
<reference evidence="5 6" key="1">
    <citation type="submission" date="2024-04" db="EMBL/GenBank/DDBJ databases">
        <title>draft genome sequnece of Paenibacillus filicis.</title>
        <authorList>
            <person name="Kim D.-U."/>
        </authorList>
    </citation>
    <scope>NUCLEOTIDE SEQUENCE [LARGE SCALE GENOMIC DNA]</scope>
    <source>
        <strain evidence="5 6">KACC14197</strain>
    </source>
</reference>
<evidence type="ECO:0000256" key="1">
    <source>
        <dbReference type="ARBA" id="ARBA00006484"/>
    </source>
</evidence>
<keyword evidence="3" id="KW-0560">Oxidoreductase</keyword>
<protein>
    <submittedName>
        <fullName evidence="5">SDR family oxidoreductase</fullName>
    </submittedName>
</protein>
<dbReference type="Gene3D" id="3.40.50.720">
    <property type="entry name" value="NAD(P)-binding Rossmann-like Domain"/>
    <property type="match status" value="1"/>
</dbReference>
<proteinExistence type="inferred from homology"/>
<dbReference type="RefSeq" id="WP_341419175.1">
    <property type="nucleotide sequence ID" value="NZ_JBBPCC010000026.1"/>
</dbReference>
<dbReference type="Pfam" id="PF00106">
    <property type="entry name" value="adh_short"/>
    <property type="match status" value="1"/>
</dbReference>
<evidence type="ECO:0000256" key="2">
    <source>
        <dbReference type="ARBA" id="ARBA00022857"/>
    </source>
</evidence>
<comment type="similarity">
    <text evidence="1 4">Belongs to the short-chain dehydrogenases/reductases (SDR) family.</text>
</comment>
<dbReference type="PRINTS" id="PR00081">
    <property type="entry name" value="GDHRDH"/>
</dbReference>
<dbReference type="PROSITE" id="PS00061">
    <property type="entry name" value="ADH_SHORT"/>
    <property type="match status" value="1"/>
</dbReference>
<evidence type="ECO:0000256" key="3">
    <source>
        <dbReference type="ARBA" id="ARBA00023002"/>
    </source>
</evidence>
<organism evidence="5 6">
    <name type="scientific">Paenibacillus filicis</name>
    <dbReference type="NCBI Taxonomy" id="669464"/>
    <lineage>
        <taxon>Bacteria</taxon>
        <taxon>Bacillati</taxon>
        <taxon>Bacillota</taxon>
        <taxon>Bacilli</taxon>
        <taxon>Bacillales</taxon>
        <taxon>Paenibacillaceae</taxon>
        <taxon>Paenibacillus</taxon>
    </lineage>
</organism>
<gene>
    <name evidence="5" type="ORF">WMW72_29535</name>
</gene>
<dbReference type="PRINTS" id="PR00080">
    <property type="entry name" value="SDRFAMILY"/>
</dbReference>
<evidence type="ECO:0000313" key="5">
    <source>
        <dbReference type="EMBL" id="MEK8132046.1"/>
    </source>
</evidence>
<dbReference type="EMBL" id="JBBPCC010000026">
    <property type="protein sequence ID" value="MEK8132046.1"/>
    <property type="molecule type" value="Genomic_DNA"/>
</dbReference>
<dbReference type="PANTHER" id="PTHR43963:SF6">
    <property type="entry name" value="CHAIN DEHYDROGENASE FAMILY PROTEIN, PUTATIVE (AFU_ORTHOLOGUE AFUA_3G15350)-RELATED"/>
    <property type="match status" value="1"/>
</dbReference>
<dbReference type="CDD" id="cd05324">
    <property type="entry name" value="carb_red_PTCR-like_SDR_c"/>
    <property type="match status" value="1"/>
</dbReference>
<dbReference type="PANTHER" id="PTHR43963">
    <property type="entry name" value="CARBONYL REDUCTASE 1-RELATED"/>
    <property type="match status" value="1"/>
</dbReference>
<dbReference type="InterPro" id="IPR020904">
    <property type="entry name" value="Sc_DH/Rdtase_CS"/>
</dbReference>
<dbReference type="Proteomes" id="UP001469365">
    <property type="component" value="Unassembled WGS sequence"/>
</dbReference>
<dbReference type="InterPro" id="IPR036291">
    <property type="entry name" value="NAD(P)-bd_dom_sf"/>
</dbReference>
<dbReference type="SUPFAM" id="SSF51735">
    <property type="entry name" value="NAD(P)-binding Rossmann-fold domains"/>
    <property type="match status" value="1"/>
</dbReference>
<sequence>MTASQNLTGKVAFVTGGTRGIGLETVRGLGRLGAAVVIGARDLQKGQETATQLKQEGLNVEAIACDVNVHEDHLAVYRHLEQQYGKLDILINNAGVLLDAESVSVEIVNKTSTQPAEQLRETFEVNFFAPILLTQTLLPLIRKSEAGRIVNLSSVLGSLTLHADPSAPIYGIKTFAYNASKTALNAFTIHLAHELKDTAIKVNSIHPGWVNTSLGGAKADIDAVEGSRTSIIAATLPDDGPSGQFFYLENHLPW</sequence>
<dbReference type="InterPro" id="IPR045313">
    <property type="entry name" value="CBR1-like"/>
</dbReference>
<evidence type="ECO:0000256" key="4">
    <source>
        <dbReference type="RuleBase" id="RU000363"/>
    </source>
</evidence>
<dbReference type="InterPro" id="IPR002347">
    <property type="entry name" value="SDR_fam"/>
</dbReference>
<name>A0ABU9DUX5_9BACL</name>
<keyword evidence="6" id="KW-1185">Reference proteome</keyword>